<evidence type="ECO:0008006" key="4">
    <source>
        <dbReference type="Google" id="ProtNLM"/>
    </source>
</evidence>
<proteinExistence type="predicted"/>
<evidence type="ECO:0000256" key="1">
    <source>
        <dbReference type="SAM" id="MobiDB-lite"/>
    </source>
</evidence>
<evidence type="ECO:0000313" key="3">
    <source>
        <dbReference type="Proteomes" id="UP000026907"/>
    </source>
</evidence>
<feature type="region of interest" description="Disordered" evidence="1">
    <location>
        <begin position="228"/>
        <end position="267"/>
    </location>
</feature>
<feature type="region of interest" description="Disordered" evidence="1">
    <location>
        <begin position="20"/>
        <end position="43"/>
    </location>
</feature>
<dbReference type="GeneID" id="19486771"/>
<protein>
    <recommendedName>
        <fullName evidence="4">Tail protein</fullName>
    </recommendedName>
</protein>
<organism evidence="2 3">
    <name type="scientific">Escherichia phage FFH2</name>
    <dbReference type="NCBI Taxonomy" id="1446490"/>
    <lineage>
        <taxon>Viruses</taxon>
        <taxon>Duplodnaviria</taxon>
        <taxon>Heunggongvirae</taxon>
        <taxon>Uroviricota</taxon>
        <taxon>Caudoviricetes</taxon>
        <taxon>Vequintavirinae</taxon>
        <taxon>Vequintavirus</taxon>
        <taxon>Vequintavirus PDX</taxon>
        <taxon>Vequintavirus FFH2</taxon>
    </lineage>
</organism>
<dbReference type="EMBL" id="KJ190158">
    <property type="protein sequence ID" value="AHN83634.1"/>
    <property type="molecule type" value="Genomic_DNA"/>
</dbReference>
<evidence type="ECO:0000313" key="2">
    <source>
        <dbReference type="EMBL" id="AHN83634.1"/>
    </source>
</evidence>
<dbReference type="Proteomes" id="UP000026907">
    <property type="component" value="Segment"/>
</dbReference>
<dbReference type="RefSeq" id="YP_009030955.1">
    <property type="nucleotide sequence ID" value="NC_024134.1"/>
</dbReference>
<sequence length="334" mass="36979">MAEYRRRTWRLLFGRPVEHGGKSKTNIPKSVEKKGESDSGVYEVSSDTGAANIEFDIQKDNTKEPNKGYVTVYNLSDDTVNYLDMHQADALAVMFEAGYDNENQLIFSGTVEFVEDRWEGPTRKTKFIFGDGTENIIKCQSTRSYQKGTPLNSVLNDLLKDMNLPKGRVVGFGNQTLQYSMAFSGNTAENLRRFARLTNSTFSVQDGALYWTKVGKRFKDSVFEISAESGMHGSPTPKNPEPAKKRKAKAAAKGGSTSKKKKKNPREDVGLTVTTCLNGAILPESTIYLKSKQYTGFYKVITVHHKGTIEGGDYTTELGLGETVGGVVDKTEEV</sequence>
<dbReference type="KEGG" id="vg:19486771"/>
<accession>A0A023MI26</accession>
<dbReference type="NCBIfam" id="NF047561">
    <property type="entry name" value="orf58_phage_fam"/>
    <property type="match status" value="1"/>
</dbReference>
<reference evidence="2 3" key="1">
    <citation type="journal article" date="2014" name="Genome Announc.">
        <title>Complete Genome Sequences of Two Escherichia coli O157:H7 Phages Effective in Limiting Contamination of Food Products.</title>
        <authorList>
            <person name="Hong Y."/>
            <person name="Pan Y."/>
            <person name="Harman N.J."/>
            <person name="Ebner P.D."/>
        </authorList>
    </citation>
    <scope>NUCLEOTIDE SEQUENCE [LARGE SCALE GENOMIC DNA]</scope>
</reference>
<keyword evidence="3" id="KW-1185">Reference proteome</keyword>
<name>A0A023MI26_9CAUD</name>